<dbReference type="Gene3D" id="3.30.1360.70">
    <property type="entry name" value="Arginyl tRNA synthetase N-terminal domain"/>
    <property type="match status" value="1"/>
</dbReference>
<accession>C2XTG5</accession>
<dbReference type="GO" id="GO:0005524">
    <property type="term" value="F:ATP binding"/>
    <property type="evidence" value="ECO:0007669"/>
    <property type="project" value="UniProtKB-KW"/>
</dbReference>
<evidence type="ECO:0000256" key="1">
    <source>
        <dbReference type="RuleBase" id="RU363038"/>
    </source>
</evidence>
<sequence length="178" mass="20067">MNYKTQFAKSLSNIFTNELTQNQILDLIETPKQDEFGDAAFPCFSLAKQYKKSPAIIAKELAEKLNDPFFTKVEAVGPYVNVFFNRETVSDEVLKIILAEKEEYGQNHFGCEKTVVIDYSSPNIAKPFSMGHLRSTMIGNSLKHIAEKCGYEVVGINYIGDWGTQFGKLITAYKKMGK</sequence>
<feature type="domain" description="Arginyl tRNA synthetase N-terminal" evidence="2">
    <location>
        <begin position="5"/>
        <end position="84"/>
    </location>
</feature>
<dbReference type="EMBL" id="ACMP01000063">
    <property type="protein sequence ID" value="EEL71025.1"/>
    <property type="molecule type" value="Genomic_DNA"/>
</dbReference>
<protein>
    <submittedName>
        <fullName evidence="3">Arginyl-tRNA synthetase 2</fullName>
    </submittedName>
</protein>
<dbReference type="InterPro" id="IPR005148">
    <property type="entry name" value="Arg-tRNA-synth_N"/>
</dbReference>
<proteinExistence type="inferred from homology"/>
<dbReference type="SUPFAM" id="SSF55190">
    <property type="entry name" value="Arginyl-tRNA synthetase (ArgRS), N-terminal 'additional' domain"/>
    <property type="match status" value="1"/>
</dbReference>
<comment type="caution">
    <text evidence="3">The sequence shown here is derived from an EMBL/GenBank/DDBJ whole genome shotgun (WGS) entry which is preliminary data.</text>
</comment>
<keyword evidence="1 3" id="KW-0030">Aminoacyl-tRNA synthetase</keyword>
<dbReference type="Pfam" id="PF03485">
    <property type="entry name" value="Arg_tRNA_synt_N"/>
    <property type="match status" value="1"/>
</dbReference>
<dbReference type="GO" id="GO:0004814">
    <property type="term" value="F:arginine-tRNA ligase activity"/>
    <property type="evidence" value="ECO:0007669"/>
    <property type="project" value="InterPro"/>
</dbReference>
<keyword evidence="1" id="KW-0648">Protein biosynthesis</keyword>
<organism evidence="3">
    <name type="scientific">Bacillus mycoides</name>
    <dbReference type="NCBI Taxonomy" id="1405"/>
    <lineage>
        <taxon>Bacteria</taxon>
        <taxon>Bacillati</taxon>
        <taxon>Bacillota</taxon>
        <taxon>Bacilli</taxon>
        <taxon>Bacillales</taxon>
        <taxon>Bacillaceae</taxon>
        <taxon>Bacillus</taxon>
        <taxon>Bacillus cereus group</taxon>
    </lineage>
</organism>
<comment type="similarity">
    <text evidence="1">Belongs to the class-I aminoacyl-tRNA synthetase family.</text>
</comment>
<dbReference type="GO" id="GO:0006420">
    <property type="term" value="P:arginyl-tRNA aminoacylation"/>
    <property type="evidence" value="ECO:0007669"/>
    <property type="project" value="InterPro"/>
</dbReference>
<dbReference type="AlphaFoldDB" id="C2XTG5"/>
<keyword evidence="1" id="KW-0436">Ligase</keyword>
<dbReference type="HOGENOM" id="CLU_006406_2_1_9"/>
<dbReference type="PANTHER" id="PTHR11956:SF5">
    <property type="entry name" value="ARGININE--TRNA LIGASE, CYTOPLASMIC"/>
    <property type="match status" value="1"/>
</dbReference>
<reference evidence="3" key="1">
    <citation type="journal article" date="2012" name="Genome Res.">
        <title>Genomic characterization of the Bacillus cereus sensu lato species: Backdrop to the evolution of Bacillus anthracis.</title>
        <authorList>
            <person name="Zwick M.E."/>
            <person name="Joseph S.J."/>
            <person name="Didelot X."/>
            <person name="Chen P.E."/>
            <person name="Bishop-Lilly K.A."/>
            <person name="Stewart A.C."/>
            <person name="Willner K."/>
            <person name="Nolan N."/>
            <person name="Lentz S."/>
            <person name="Thomason M.K."/>
            <person name="Sozhamannan S."/>
            <person name="Mateczun A.J."/>
            <person name="Du L."/>
            <person name="Read T.D."/>
        </authorList>
    </citation>
    <scope>NUCLEOTIDE SEQUENCE [LARGE SCALE GENOMIC DNA]</scope>
    <source>
        <strain evidence="3">AH603</strain>
    </source>
</reference>
<dbReference type="InterPro" id="IPR035684">
    <property type="entry name" value="ArgRS_core"/>
</dbReference>
<dbReference type="Gene3D" id="3.40.50.620">
    <property type="entry name" value="HUPs"/>
    <property type="match status" value="1"/>
</dbReference>
<name>C2XTG5_BACMY</name>
<dbReference type="PRINTS" id="PR01038">
    <property type="entry name" value="TRNASYNTHARG"/>
</dbReference>
<keyword evidence="1" id="KW-0547">Nucleotide-binding</keyword>
<dbReference type="PANTHER" id="PTHR11956">
    <property type="entry name" value="ARGINYL-TRNA SYNTHETASE"/>
    <property type="match status" value="1"/>
</dbReference>
<evidence type="ECO:0000313" key="3">
    <source>
        <dbReference type="EMBL" id="EEL71025.1"/>
    </source>
</evidence>
<keyword evidence="1" id="KW-0067">ATP-binding</keyword>
<dbReference type="InterPro" id="IPR036695">
    <property type="entry name" value="Arg-tRNA-synth_N_sf"/>
</dbReference>
<dbReference type="Pfam" id="PF00750">
    <property type="entry name" value="tRNA-synt_1d"/>
    <property type="match status" value="1"/>
</dbReference>
<dbReference type="Proteomes" id="UP000001753">
    <property type="component" value="Chromosome"/>
</dbReference>
<dbReference type="SMART" id="SM01016">
    <property type="entry name" value="Arg_tRNA_synt_N"/>
    <property type="match status" value="1"/>
</dbReference>
<gene>
    <name evidence="3" type="ORF">bcere0026_19850</name>
</gene>
<dbReference type="GO" id="GO:0005737">
    <property type="term" value="C:cytoplasm"/>
    <property type="evidence" value="ECO:0007669"/>
    <property type="project" value="InterPro"/>
</dbReference>
<dbReference type="InterPro" id="IPR001278">
    <property type="entry name" value="Arg-tRNA-ligase"/>
</dbReference>
<evidence type="ECO:0000259" key="2">
    <source>
        <dbReference type="SMART" id="SM01016"/>
    </source>
</evidence>
<dbReference type="SUPFAM" id="SSF52374">
    <property type="entry name" value="Nucleotidylyl transferase"/>
    <property type="match status" value="1"/>
</dbReference>
<dbReference type="InterPro" id="IPR014729">
    <property type="entry name" value="Rossmann-like_a/b/a_fold"/>
</dbReference>